<evidence type="ECO:0000256" key="2">
    <source>
        <dbReference type="SAM" id="MobiDB-lite"/>
    </source>
</evidence>
<feature type="compositionally biased region" description="Low complexity" evidence="2">
    <location>
        <begin position="372"/>
        <end position="399"/>
    </location>
</feature>
<dbReference type="GO" id="GO:0003779">
    <property type="term" value="F:actin binding"/>
    <property type="evidence" value="ECO:0007669"/>
    <property type="project" value="InterPro"/>
</dbReference>
<dbReference type="Gene3D" id="2.30.29.30">
    <property type="entry name" value="Pleckstrin-homology domain (PH domain)/Phosphotyrosine-binding domain (PTB)"/>
    <property type="match status" value="1"/>
</dbReference>
<dbReference type="PROSITE" id="PS51082">
    <property type="entry name" value="WH2"/>
    <property type="match status" value="1"/>
</dbReference>
<keyword evidence="6" id="KW-1185">Reference proteome</keyword>
<feature type="compositionally biased region" description="Pro residues" evidence="2">
    <location>
        <begin position="229"/>
        <end position="253"/>
    </location>
</feature>
<dbReference type="RefSeq" id="XP_060121969.1">
    <property type="nucleotide sequence ID" value="XM_060265986.1"/>
</dbReference>
<dbReference type="SUPFAM" id="SSF50729">
    <property type="entry name" value="PH domain-like"/>
    <property type="match status" value="1"/>
</dbReference>
<dbReference type="InterPro" id="IPR000697">
    <property type="entry name" value="WH1/EVH1_dom"/>
</dbReference>
<feature type="domain" description="WH2" evidence="4">
    <location>
        <begin position="342"/>
        <end position="361"/>
    </location>
</feature>
<sequence length="417" mass="43664">MPSSSFTSSEKSLIKSVLTSSSCKIITATLARIYVTYPTPDRWYYTGIEGALAFVRDADGNFGFRVVDLKDNGKVIWDHELYDDFYFYQDKPYFHTFAGDECMIGLCYADEAGAAQLYKKLNNRAKYAKSSSSSSGFGFAKKLTSKLDWSKSSSSEEKRAAKTSTPTQPVPDEPQWNGLVDQLGSMGVSQSDIQNNEGFIRDFLGQRANGDAPGLAPPVTETFPTLRNLPPPVPSVHATPPPPSPAPSAPPIPQRNVSDSVPPPPGPRPPRSVPAPPPRSGAGGGAPPPVPPPPSTRAAKGGPPPVPSRSTAGRAPPPVPPPPVRGGAPPPPPPPPSVGGEGRNALLASIQGKSVRDLKKTETHDTSSPKIGSGSSSAAAAAPAAGGNDLASALASALNQRKDNMGGSDDEESDEDW</sequence>
<dbReference type="Pfam" id="PF02205">
    <property type="entry name" value="WH2"/>
    <property type="match status" value="1"/>
</dbReference>
<dbReference type="PROSITE" id="PS50229">
    <property type="entry name" value="WH1"/>
    <property type="match status" value="1"/>
</dbReference>
<feature type="region of interest" description="Disordered" evidence="2">
    <location>
        <begin position="151"/>
        <end position="180"/>
    </location>
</feature>
<feature type="compositionally biased region" description="Pro residues" evidence="2">
    <location>
        <begin position="315"/>
        <end position="337"/>
    </location>
</feature>
<reference evidence="5" key="1">
    <citation type="submission" date="2023-03" db="EMBL/GenBank/DDBJ databases">
        <title>Mating type loci evolution in Malassezia.</title>
        <authorList>
            <person name="Coelho M.A."/>
        </authorList>
    </citation>
    <scope>NUCLEOTIDE SEQUENCE</scope>
    <source>
        <strain evidence="5">CBS 9431</strain>
    </source>
</reference>
<evidence type="ECO:0000313" key="6">
    <source>
        <dbReference type="Proteomes" id="UP001217754"/>
    </source>
</evidence>
<organism evidence="5 6">
    <name type="scientific">Malassezia japonica</name>
    <dbReference type="NCBI Taxonomy" id="223818"/>
    <lineage>
        <taxon>Eukaryota</taxon>
        <taxon>Fungi</taxon>
        <taxon>Dikarya</taxon>
        <taxon>Basidiomycota</taxon>
        <taxon>Ustilaginomycotina</taxon>
        <taxon>Malasseziomycetes</taxon>
        <taxon>Malasseziales</taxon>
        <taxon>Malasseziaceae</taxon>
        <taxon>Malassezia</taxon>
    </lineage>
</organism>
<dbReference type="Pfam" id="PF00568">
    <property type="entry name" value="WH1"/>
    <property type="match status" value="1"/>
</dbReference>
<dbReference type="EMBL" id="CP119960">
    <property type="protein sequence ID" value="WFD39072.1"/>
    <property type="molecule type" value="Genomic_DNA"/>
</dbReference>
<dbReference type="Proteomes" id="UP001217754">
    <property type="component" value="Chromosome 3"/>
</dbReference>
<dbReference type="InterPro" id="IPR033927">
    <property type="entry name" value="WASPfam_EVH1"/>
</dbReference>
<feature type="compositionally biased region" description="Pro residues" evidence="2">
    <location>
        <begin position="261"/>
        <end position="279"/>
    </location>
</feature>
<dbReference type="AlphaFoldDB" id="A0AAF0J9S6"/>
<dbReference type="InterPro" id="IPR011993">
    <property type="entry name" value="PH-like_dom_sf"/>
</dbReference>
<dbReference type="InterPro" id="IPR003124">
    <property type="entry name" value="WH2_dom"/>
</dbReference>
<protein>
    <submittedName>
        <fullName evidence="5">Uncharacterized protein</fullName>
    </submittedName>
</protein>
<name>A0AAF0J9S6_9BASI</name>
<feature type="compositionally biased region" description="Pro residues" evidence="2">
    <location>
        <begin position="286"/>
        <end position="295"/>
    </location>
</feature>
<keyword evidence="1" id="KW-0597">Phosphoprotein</keyword>
<accession>A0AAF0J9S6</accession>
<feature type="compositionally biased region" description="Basic and acidic residues" evidence="2">
    <location>
        <begin position="354"/>
        <end position="367"/>
    </location>
</feature>
<feature type="compositionally biased region" description="Acidic residues" evidence="2">
    <location>
        <begin position="408"/>
        <end position="417"/>
    </location>
</feature>
<dbReference type="CDD" id="cd01205">
    <property type="entry name" value="EVH1_WASP-like"/>
    <property type="match status" value="1"/>
</dbReference>
<gene>
    <name evidence="5" type="ORF">MJAP1_002042</name>
</gene>
<feature type="domain" description="WH1" evidence="3">
    <location>
        <begin position="18"/>
        <end position="128"/>
    </location>
</feature>
<dbReference type="GeneID" id="85225691"/>
<evidence type="ECO:0000259" key="4">
    <source>
        <dbReference type="PROSITE" id="PS51082"/>
    </source>
</evidence>
<feature type="region of interest" description="Disordered" evidence="2">
    <location>
        <begin position="210"/>
        <end position="417"/>
    </location>
</feature>
<evidence type="ECO:0000256" key="1">
    <source>
        <dbReference type="ARBA" id="ARBA00022553"/>
    </source>
</evidence>
<dbReference type="SMART" id="SM00461">
    <property type="entry name" value="WH1"/>
    <property type="match status" value="1"/>
</dbReference>
<proteinExistence type="predicted"/>
<evidence type="ECO:0000259" key="3">
    <source>
        <dbReference type="PROSITE" id="PS50229"/>
    </source>
</evidence>
<evidence type="ECO:0000313" key="5">
    <source>
        <dbReference type="EMBL" id="WFD39072.1"/>
    </source>
</evidence>